<dbReference type="Pfam" id="PF00106">
    <property type="entry name" value="adh_short"/>
    <property type="match status" value="1"/>
</dbReference>
<dbReference type="PANTHER" id="PTHR42879:SF2">
    <property type="entry name" value="3-OXOACYL-[ACYL-CARRIER-PROTEIN] REDUCTASE FABG"/>
    <property type="match status" value="1"/>
</dbReference>
<dbReference type="SUPFAM" id="SSF51735">
    <property type="entry name" value="NAD(P)-binding Rossmann-fold domains"/>
    <property type="match status" value="1"/>
</dbReference>
<reference evidence="5" key="1">
    <citation type="submission" date="2020-11" db="EMBL/GenBank/DDBJ databases">
        <title>Nocardioides sp. CBS4Y-1, whole genome shotgun sequence.</title>
        <authorList>
            <person name="Tuo L."/>
        </authorList>
    </citation>
    <scope>NUCLEOTIDE SEQUENCE</scope>
    <source>
        <strain evidence="5">CBS4Y-1</strain>
    </source>
</reference>
<protein>
    <submittedName>
        <fullName evidence="5">SDR family oxidoreductase</fullName>
    </submittedName>
</protein>
<dbReference type="PANTHER" id="PTHR42879">
    <property type="entry name" value="3-OXOACYL-(ACYL-CARRIER-PROTEIN) REDUCTASE"/>
    <property type="match status" value="1"/>
</dbReference>
<dbReference type="InterPro" id="IPR036291">
    <property type="entry name" value="NAD(P)-bd_dom_sf"/>
</dbReference>
<accession>A0A930V059</accession>
<feature type="region of interest" description="Disordered" evidence="4">
    <location>
        <begin position="1"/>
        <end position="21"/>
    </location>
</feature>
<sequence length="264" mass="27461">MNTRPGPTDPTSTGQRPPRTALVTGGGRGIGVAIVERLATSGMKVVVADLRHDEAVAVAESVKAAGGRALAVETDVTDSASVDAAVARAEEVYGPVEVLVNCAGWDDLQLFVDTDEDYWDRVIDINYKGVLRTVRRTLPAMNRAGWGRIVNVGSDAGRVGSSFEAVYSGAKGGVASFTKTIARESARHGVTANTVCPGPTDTPLVQESIARRGDKVVNAMVRAVPMRRLATTAEVAEAVGFFASEGAGFVTGQTLSVSGGLVMS</sequence>
<keyword evidence="6" id="KW-1185">Reference proteome</keyword>
<organism evidence="5 6">
    <name type="scientific">Nocardioides acrostichi</name>
    <dbReference type="NCBI Taxonomy" id="2784339"/>
    <lineage>
        <taxon>Bacteria</taxon>
        <taxon>Bacillati</taxon>
        <taxon>Actinomycetota</taxon>
        <taxon>Actinomycetes</taxon>
        <taxon>Propionibacteriales</taxon>
        <taxon>Nocardioidaceae</taxon>
        <taxon>Nocardioides</taxon>
    </lineage>
</organism>
<dbReference type="RefSeq" id="WP_194501980.1">
    <property type="nucleotide sequence ID" value="NZ_JADIVZ010000001.1"/>
</dbReference>
<dbReference type="AlphaFoldDB" id="A0A930V059"/>
<dbReference type="GO" id="GO:0016491">
    <property type="term" value="F:oxidoreductase activity"/>
    <property type="evidence" value="ECO:0007669"/>
    <property type="project" value="UniProtKB-KW"/>
</dbReference>
<evidence type="ECO:0000313" key="5">
    <source>
        <dbReference type="EMBL" id="MBF4160804.1"/>
    </source>
</evidence>
<dbReference type="InterPro" id="IPR050259">
    <property type="entry name" value="SDR"/>
</dbReference>
<comment type="similarity">
    <text evidence="1 3">Belongs to the short-chain dehydrogenases/reductases (SDR) family.</text>
</comment>
<evidence type="ECO:0000313" key="6">
    <source>
        <dbReference type="Proteomes" id="UP000656804"/>
    </source>
</evidence>
<dbReference type="InterPro" id="IPR002347">
    <property type="entry name" value="SDR_fam"/>
</dbReference>
<evidence type="ECO:0000256" key="3">
    <source>
        <dbReference type="RuleBase" id="RU000363"/>
    </source>
</evidence>
<comment type="caution">
    <text evidence="5">The sequence shown here is derived from an EMBL/GenBank/DDBJ whole genome shotgun (WGS) entry which is preliminary data.</text>
</comment>
<dbReference type="PROSITE" id="PS00061">
    <property type="entry name" value="ADH_SHORT"/>
    <property type="match status" value="1"/>
</dbReference>
<dbReference type="GO" id="GO:0032787">
    <property type="term" value="P:monocarboxylic acid metabolic process"/>
    <property type="evidence" value="ECO:0007669"/>
    <property type="project" value="UniProtKB-ARBA"/>
</dbReference>
<evidence type="ECO:0000256" key="4">
    <source>
        <dbReference type="SAM" id="MobiDB-lite"/>
    </source>
</evidence>
<dbReference type="InterPro" id="IPR020904">
    <property type="entry name" value="Sc_DH/Rdtase_CS"/>
</dbReference>
<evidence type="ECO:0000256" key="1">
    <source>
        <dbReference type="ARBA" id="ARBA00006484"/>
    </source>
</evidence>
<feature type="compositionally biased region" description="Polar residues" evidence="4">
    <location>
        <begin position="1"/>
        <end position="15"/>
    </location>
</feature>
<dbReference type="PRINTS" id="PR00081">
    <property type="entry name" value="GDHRDH"/>
</dbReference>
<dbReference type="EMBL" id="JADIVZ010000001">
    <property type="protein sequence ID" value="MBF4160804.1"/>
    <property type="molecule type" value="Genomic_DNA"/>
</dbReference>
<keyword evidence="2" id="KW-0560">Oxidoreductase</keyword>
<evidence type="ECO:0000256" key="2">
    <source>
        <dbReference type="ARBA" id="ARBA00023002"/>
    </source>
</evidence>
<dbReference type="Proteomes" id="UP000656804">
    <property type="component" value="Unassembled WGS sequence"/>
</dbReference>
<dbReference type="Gene3D" id="3.40.50.720">
    <property type="entry name" value="NAD(P)-binding Rossmann-like Domain"/>
    <property type="match status" value="1"/>
</dbReference>
<dbReference type="FunFam" id="3.40.50.720:FF:000084">
    <property type="entry name" value="Short-chain dehydrogenase reductase"/>
    <property type="match status" value="1"/>
</dbReference>
<dbReference type="PRINTS" id="PR00080">
    <property type="entry name" value="SDRFAMILY"/>
</dbReference>
<name>A0A930V059_9ACTN</name>
<gene>
    <name evidence="5" type="ORF">ISG29_03825</name>
</gene>
<proteinExistence type="inferred from homology"/>